<accession>A0A5C3KH24</accession>
<gene>
    <name evidence="1" type="ORF">FA15DRAFT_659904</name>
</gene>
<dbReference type="Proteomes" id="UP000307440">
    <property type="component" value="Unassembled WGS sequence"/>
</dbReference>
<reference evidence="1 2" key="1">
    <citation type="journal article" date="2019" name="Nat. Ecol. Evol.">
        <title>Megaphylogeny resolves global patterns of mushroom evolution.</title>
        <authorList>
            <person name="Varga T."/>
            <person name="Krizsan K."/>
            <person name="Foldi C."/>
            <person name="Dima B."/>
            <person name="Sanchez-Garcia M."/>
            <person name="Sanchez-Ramirez S."/>
            <person name="Szollosi G.J."/>
            <person name="Szarkandi J.G."/>
            <person name="Papp V."/>
            <person name="Albert L."/>
            <person name="Andreopoulos W."/>
            <person name="Angelini C."/>
            <person name="Antonin V."/>
            <person name="Barry K.W."/>
            <person name="Bougher N.L."/>
            <person name="Buchanan P."/>
            <person name="Buyck B."/>
            <person name="Bense V."/>
            <person name="Catcheside P."/>
            <person name="Chovatia M."/>
            <person name="Cooper J."/>
            <person name="Damon W."/>
            <person name="Desjardin D."/>
            <person name="Finy P."/>
            <person name="Geml J."/>
            <person name="Haridas S."/>
            <person name="Hughes K."/>
            <person name="Justo A."/>
            <person name="Karasinski D."/>
            <person name="Kautmanova I."/>
            <person name="Kiss B."/>
            <person name="Kocsube S."/>
            <person name="Kotiranta H."/>
            <person name="LaButti K.M."/>
            <person name="Lechner B.E."/>
            <person name="Liimatainen K."/>
            <person name="Lipzen A."/>
            <person name="Lukacs Z."/>
            <person name="Mihaltcheva S."/>
            <person name="Morgado L.N."/>
            <person name="Niskanen T."/>
            <person name="Noordeloos M.E."/>
            <person name="Ohm R.A."/>
            <person name="Ortiz-Santana B."/>
            <person name="Ovrebo C."/>
            <person name="Racz N."/>
            <person name="Riley R."/>
            <person name="Savchenko A."/>
            <person name="Shiryaev A."/>
            <person name="Soop K."/>
            <person name="Spirin V."/>
            <person name="Szebenyi C."/>
            <person name="Tomsovsky M."/>
            <person name="Tulloss R.E."/>
            <person name="Uehling J."/>
            <person name="Grigoriev I.V."/>
            <person name="Vagvolgyi C."/>
            <person name="Papp T."/>
            <person name="Martin F.M."/>
            <person name="Miettinen O."/>
            <person name="Hibbett D.S."/>
            <person name="Nagy L.G."/>
        </authorList>
    </citation>
    <scope>NUCLEOTIDE SEQUENCE [LARGE SCALE GENOMIC DNA]</scope>
    <source>
        <strain evidence="1 2">CBS 121175</strain>
    </source>
</reference>
<dbReference type="AlphaFoldDB" id="A0A5C3KH24"/>
<protein>
    <submittedName>
        <fullName evidence="1">Uncharacterized protein</fullName>
    </submittedName>
</protein>
<dbReference type="EMBL" id="ML210340">
    <property type="protein sequence ID" value="TFK19451.1"/>
    <property type="molecule type" value="Genomic_DNA"/>
</dbReference>
<sequence length="358" mass="39887">MTLLKTRCVGNQLPTVAFELEPPWSSQHGCVERPQPLSARAHPAHWLLFSRVELKYPAQTGKHTAAAELLSVINDSPRLFAYITTVVLTSTLDMLPPGERYQDLGGDKALVDVLNKLAILRRIKAFTLWEKVFCVWDFVSREVMDALVCNLWLCVVVLIENQRRSHVSLNLLLAQRKDPGTGVNARKRTPYPKIHNLSGLDLSALNGIEMTSTGSGGSNFAPPHLKRSSWNCTNLTERATFFIRSPKPSHDSSEGDWGLFSMSQVIDSIPASSPLKLWRLNLYITTISPTKSPTNGEKQHLVPEAEYLDTSKPQETLPKLVKRKMLIPGLHNASSNVLKKLVPLKINHDQGDPSFSAM</sequence>
<name>A0A5C3KH24_COPMA</name>
<keyword evidence="2" id="KW-1185">Reference proteome</keyword>
<evidence type="ECO:0000313" key="2">
    <source>
        <dbReference type="Proteomes" id="UP000307440"/>
    </source>
</evidence>
<organism evidence="1 2">
    <name type="scientific">Coprinopsis marcescibilis</name>
    <name type="common">Agaric fungus</name>
    <name type="synonym">Psathyrella marcescibilis</name>
    <dbReference type="NCBI Taxonomy" id="230819"/>
    <lineage>
        <taxon>Eukaryota</taxon>
        <taxon>Fungi</taxon>
        <taxon>Dikarya</taxon>
        <taxon>Basidiomycota</taxon>
        <taxon>Agaricomycotina</taxon>
        <taxon>Agaricomycetes</taxon>
        <taxon>Agaricomycetidae</taxon>
        <taxon>Agaricales</taxon>
        <taxon>Agaricineae</taxon>
        <taxon>Psathyrellaceae</taxon>
        <taxon>Coprinopsis</taxon>
    </lineage>
</organism>
<proteinExistence type="predicted"/>
<evidence type="ECO:0000313" key="1">
    <source>
        <dbReference type="EMBL" id="TFK19451.1"/>
    </source>
</evidence>